<dbReference type="RefSeq" id="XP_028544971.1">
    <property type="nucleotide sequence ID" value="XM_028689170.1"/>
</dbReference>
<reference evidence="2" key="1">
    <citation type="submission" date="2017-04" db="EMBL/GenBank/DDBJ databases">
        <title>Plasmodium gonderi genome.</title>
        <authorList>
            <person name="Arisue N."/>
            <person name="Honma H."/>
            <person name="Kawai S."/>
            <person name="Tougan T."/>
            <person name="Tanabe K."/>
            <person name="Horii T."/>
        </authorList>
    </citation>
    <scope>NUCLEOTIDE SEQUENCE [LARGE SCALE GENOMIC DNA]</scope>
    <source>
        <strain evidence="2">ATCC 30045</strain>
    </source>
</reference>
<sequence length="127" mass="15531">MAGVKKRPVKKFNFEINLKSDIEDKVKSYIISDRNKMKEKYKQKRKKKIRRRIKMECKISTFVFPNSKKEKKLRLSYINKFIKKKKLIKHHLREIREKIKHFQTMAHICQKNNHIENDPNIKQHIVS</sequence>
<dbReference type="GeneID" id="39749119"/>
<gene>
    <name evidence="1" type="ORF">PGO_123800</name>
</gene>
<organism evidence="1 2">
    <name type="scientific">Plasmodium gonderi</name>
    <dbReference type="NCBI Taxonomy" id="77519"/>
    <lineage>
        <taxon>Eukaryota</taxon>
        <taxon>Sar</taxon>
        <taxon>Alveolata</taxon>
        <taxon>Apicomplexa</taxon>
        <taxon>Aconoidasida</taxon>
        <taxon>Haemosporida</taxon>
        <taxon>Plasmodiidae</taxon>
        <taxon>Plasmodium</taxon>
        <taxon>Plasmodium (Plasmodium)</taxon>
    </lineage>
</organism>
<keyword evidence="2" id="KW-1185">Reference proteome</keyword>
<comment type="caution">
    <text evidence="1">The sequence shown here is derived from an EMBL/GenBank/DDBJ whole genome shotgun (WGS) entry which is preliminary data.</text>
</comment>
<accession>A0A1Y1JNI6</accession>
<evidence type="ECO:0000313" key="2">
    <source>
        <dbReference type="Proteomes" id="UP000195521"/>
    </source>
</evidence>
<evidence type="ECO:0000313" key="1">
    <source>
        <dbReference type="EMBL" id="GAW82382.1"/>
    </source>
</evidence>
<dbReference type="OrthoDB" id="392529at2759"/>
<dbReference type="EMBL" id="BDQF01000013">
    <property type="protein sequence ID" value="GAW82382.1"/>
    <property type="molecule type" value="Genomic_DNA"/>
</dbReference>
<dbReference type="Proteomes" id="UP000195521">
    <property type="component" value="Unassembled WGS sequence"/>
</dbReference>
<dbReference type="OMA" id="IRRRIKM"/>
<proteinExistence type="predicted"/>
<protein>
    <submittedName>
        <fullName evidence="1">Uncharacterized protein</fullName>
    </submittedName>
</protein>
<dbReference type="AlphaFoldDB" id="A0A1Y1JNI6"/>
<name>A0A1Y1JNI6_PLAGO</name>